<dbReference type="InterPro" id="IPR002906">
    <property type="entry name" value="Ribosomal_eS31"/>
</dbReference>
<evidence type="ECO:0000256" key="3">
    <source>
        <dbReference type="ARBA" id="ARBA00023274"/>
    </source>
</evidence>
<comment type="caution">
    <text evidence="5">The sequence shown here is derived from an EMBL/GenBank/DDBJ whole genome shotgun (WGS) entry which is preliminary data.</text>
</comment>
<organism evidence="5 6">
    <name type="scientific">Myodes glareolus</name>
    <name type="common">Bank vole</name>
    <name type="synonym">Clethrionomys glareolus</name>
    <dbReference type="NCBI Taxonomy" id="447135"/>
    <lineage>
        <taxon>Eukaryota</taxon>
        <taxon>Metazoa</taxon>
        <taxon>Chordata</taxon>
        <taxon>Craniata</taxon>
        <taxon>Vertebrata</taxon>
        <taxon>Euteleostomi</taxon>
        <taxon>Mammalia</taxon>
        <taxon>Eutheria</taxon>
        <taxon>Euarchontoglires</taxon>
        <taxon>Glires</taxon>
        <taxon>Rodentia</taxon>
        <taxon>Myomorpha</taxon>
        <taxon>Muroidea</taxon>
        <taxon>Cricetidae</taxon>
        <taxon>Arvicolinae</taxon>
        <taxon>Myodes</taxon>
    </lineage>
</organism>
<evidence type="ECO:0000259" key="4">
    <source>
        <dbReference type="SMART" id="SM01402"/>
    </source>
</evidence>
<evidence type="ECO:0000313" key="6">
    <source>
        <dbReference type="Proteomes" id="UP001488838"/>
    </source>
</evidence>
<reference evidence="5 6" key="1">
    <citation type="journal article" date="2023" name="bioRxiv">
        <title>Conserved and derived expression patterns and positive selection on dental genes reveal complex evolutionary context of ever-growing rodent molars.</title>
        <authorList>
            <person name="Calamari Z.T."/>
            <person name="Song A."/>
            <person name="Cohen E."/>
            <person name="Akter M."/>
            <person name="Roy R.D."/>
            <person name="Hallikas O."/>
            <person name="Christensen M.M."/>
            <person name="Li P."/>
            <person name="Marangoni P."/>
            <person name="Jernvall J."/>
            <person name="Klein O.D."/>
        </authorList>
    </citation>
    <scope>NUCLEOTIDE SEQUENCE [LARGE SCALE GENOMIC DNA]</scope>
    <source>
        <strain evidence="5">V071</strain>
    </source>
</reference>
<gene>
    <name evidence="5" type="ORF">U0070_024463</name>
</gene>
<accession>A0AAW0HSJ7</accession>
<name>A0AAW0HSJ7_MYOGA</name>
<dbReference type="GO" id="GO:0005829">
    <property type="term" value="C:cytosol"/>
    <property type="evidence" value="ECO:0007669"/>
    <property type="project" value="UniProtKB-ARBA"/>
</dbReference>
<keyword evidence="2" id="KW-0689">Ribosomal protein</keyword>
<dbReference type="Pfam" id="PF01599">
    <property type="entry name" value="Ribosomal_S27"/>
    <property type="match status" value="1"/>
</dbReference>
<keyword evidence="1" id="KW-0862">Zinc</keyword>
<dbReference type="EMBL" id="JBBHLL010000359">
    <property type="protein sequence ID" value="KAK7804925.1"/>
    <property type="molecule type" value="Genomic_DNA"/>
</dbReference>
<dbReference type="InterPro" id="IPR011332">
    <property type="entry name" value="Ribosomal_zn-bd"/>
</dbReference>
<keyword evidence="6" id="KW-1185">Reference proteome</keyword>
<evidence type="ECO:0000256" key="1">
    <source>
        <dbReference type="ARBA" id="ARBA00022833"/>
    </source>
</evidence>
<keyword evidence="3" id="KW-0687">Ribonucleoprotein</keyword>
<dbReference type="AlphaFoldDB" id="A0AAW0HSJ7"/>
<dbReference type="GO" id="GO:0005840">
    <property type="term" value="C:ribosome"/>
    <property type="evidence" value="ECO:0007669"/>
    <property type="project" value="UniProtKB-KW"/>
</dbReference>
<dbReference type="SUPFAM" id="SSF57829">
    <property type="entry name" value="Zn-binding ribosomal proteins"/>
    <property type="match status" value="1"/>
</dbReference>
<dbReference type="GO" id="GO:0006412">
    <property type="term" value="P:translation"/>
    <property type="evidence" value="ECO:0007669"/>
    <property type="project" value="InterPro"/>
</dbReference>
<proteinExistence type="predicted"/>
<dbReference type="Proteomes" id="UP001488838">
    <property type="component" value="Unassembled WGS sequence"/>
</dbReference>
<evidence type="ECO:0000256" key="2">
    <source>
        <dbReference type="ARBA" id="ARBA00022980"/>
    </source>
</evidence>
<evidence type="ECO:0000313" key="5">
    <source>
        <dbReference type="EMBL" id="KAK7804925.1"/>
    </source>
</evidence>
<protein>
    <recommendedName>
        <fullName evidence="4">Small ribosomal subunit protein eS31 domain-containing protein</fullName>
    </recommendedName>
</protein>
<sequence length="92" mass="10715">MAESAKAKIRMGKGFFLTSKAWKKAILLSDYNIQKSVTLLENKPKMKKIKLSVLKYYYLDENVKILLHHQCAAGIFNGHFDRYYCSKCYLTD</sequence>
<dbReference type="GO" id="GO:1990904">
    <property type="term" value="C:ribonucleoprotein complex"/>
    <property type="evidence" value="ECO:0007669"/>
    <property type="project" value="UniProtKB-KW"/>
</dbReference>
<dbReference type="Gene3D" id="6.20.50.150">
    <property type="match status" value="1"/>
</dbReference>
<dbReference type="GO" id="GO:0003735">
    <property type="term" value="F:structural constituent of ribosome"/>
    <property type="evidence" value="ECO:0007669"/>
    <property type="project" value="InterPro"/>
</dbReference>
<dbReference type="SMART" id="SM01402">
    <property type="entry name" value="Ribosomal_S27"/>
    <property type="match status" value="1"/>
</dbReference>
<dbReference type="InterPro" id="IPR038582">
    <property type="entry name" value="Ribosomal_eS31_euk-type_sf"/>
</dbReference>
<feature type="domain" description="Small ribosomal subunit protein eS31" evidence="4">
    <location>
        <begin position="53"/>
        <end position="91"/>
    </location>
</feature>